<proteinExistence type="predicted"/>
<evidence type="ECO:0000313" key="4">
    <source>
        <dbReference type="Proteomes" id="UP001286456"/>
    </source>
</evidence>
<name>A0AAE0I6Y0_9PEZI</name>
<evidence type="ECO:0000259" key="2">
    <source>
        <dbReference type="Pfam" id="PF24883"/>
    </source>
</evidence>
<gene>
    <name evidence="3" type="ORF">B0T19DRAFT_340119</name>
</gene>
<organism evidence="3 4">
    <name type="scientific">Cercophora scortea</name>
    <dbReference type="NCBI Taxonomy" id="314031"/>
    <lineage>
        <taxon>Eukaryota</taxon>
        <taxon>Fungi</taxon>
        <taxon>Dikarya</taxon>
        <taxon>Ascomycota</taxon>
        <taxon>Pezizomycotina</taxon>
        <taxon>Sordariomycetes</taxon>
        <taxon>Sordariomycetidae</taxon>
        <taxon>Sordariales</taxon>
        <taxon>Lasiosphaeriaceae</taxon>
        <taxon>Cercophora</taxon>
    </lineage>
</organism>
<evidence type="ECO:0000313" key="3">
    <source>
        <dbReference type="EMBL" id="KAK3319658.1"/>
    </source>
</evidence>
<dbReference type="Pfam" id="PF24883">
    <property type="entry name" value="NPHP3_N"/>
    <property type="match status" value="1"/>
</dbReference>
<feature type="non-terminal residue" evidence="3">
    <location>
        <position position="1"/>
    </location>
</feature>
<dbReference type="PANTHER" id="PTHR10039">
    <property type="entry name" value="AMELOGENIN"/>
    <property type="match status" value="1"/>
</dbReference>
<dbReference type="Gene3D" id="3.40.50.300">
    <property type="entry name" value="P-loop containing nucleotide triphosphate hydrolases"/>
    <property type="match status" value="1"/>
</dbReference>
<dbReference type="PANTHER" id="PTHR10039:SF5">
    <property type="entry name" value="NACHT DOMAIN-CONTAINING PROTEIN"/>
    <property type="match status" value="1"/>
</dbReference>
<reference evidence="3" key="1">
    <citation type="journal article" date="2023" name="Mol. Phylogenet. Evol.">
        <title>Genome-scale phylogeny and comparative genomics of the fungal order Sordariales.</title>
        <authorList>
            <person name="Hensen N."/>
            <person name="Bonometti L."/>
            <person name="Westerberg I."/>
            <person name="Brannstrom I.O."/>
            <person name="Guillou S."/>
            <person name="Cros-Aarteil S."/>
            <person name="Calhoun S."/>
            <person name="Haridas S."/>
            <person name="Kuo A."/>
            <person name="Mondo S."/>
            <person name="Pangilinan J."/>
            <person name="Riley R."/>
            <person name="LaButti K."/>
            <person name="Andreopoulos B."/>
            <person name="Lipzen A."/>
            <person name="Chen C."/>
            <person name="Yan M."/>
            <person name="Daum C."/>
            <person name="Ng V."/>
            <person name="Clum A."/>
            <person name="Steindorff A."/>
            <person name="Ohm R.A."/>
            <person name="Martin F."/>
            <person name="Silar P."/>
            <person name="Natvig D.O."/>
            <person name="Lalanne C."/>
            <person name="Gautier V."/>
            <person name="Ament-Velasquez S.L."/>
            <person name="Kruys A."/>
            <person name="Hutchinson M.I."/>
            <person name="Powell A.J."/>
            <person name="Barry K."/>
            <person name="Miller A.N."/>
            <person name="Grigoriev I.V."/>
            <person name="Debuchy R."/>
            <person name="Gladieux P."/>
            <person name="Hiltunen Thoren M."/>
            <person name="Johannesson H."/>
        </authorList>
    </citation>
    <scope>NUCLEOTIDE SEQUENCE</scope>
    <source>
        <strain evidence="3">SMH4131-1</strain>
    </source>
</reference>
<dbReference type="Proteomes" id="UP001286456">
    <property type="component" value="Unassembled WGS sequence"/>
</dbReference>
<keyword evidence="1" id="KW-0677">Repeat</keyword>
<accession>A0AAE0I6Y0</accession>
<dbReference type="AlphaFoldDB" id="A0AAE0I6Y0"/>
<dbReference type="EMBL" id="JAUEPO010000006">
    <property type="protein sequence ID" value="KAK3319658.1"/>
    <property type="molecule type" value="Genomic_DNA"/>
</dbReference>
<keyword evidence="4" id="KW-1185">Reference proteome</keyword>
<protein>
    <recommendedName>
        <fullName evidence="2">Nephrocystin 3-like N-terminal domain-containing protein</fullName>
    </recommendedName>
</protein>
<reference evidence="3" key="2">
    <citation type="submission" date="2023-06" db="EMBL/GenBank/DDBJ databases">
        <authorList>
            <consortium name="Lawrence Berkeley National Laboratory"/>
            <person name="Haridas S."/>
            <person name="Hensen N."/>
            <person name="Bonometti L."/>
            <person name="Westerberg I."/>
            <person name="Brannstrom I.O."/>
            <person name="Guillou S."/>
            <person name="Cros-Aarteil S."/>
            <person name="Calhoun S."/>
            <person name="Kuo A."/>
            <person name="Mondo S."/>
            <person name="Pangilinan J."/>
            <person name="Riley R."/>
            <person name="Labutti K."/>
            <person name="Andreopoulos B."/>
            <person name="Lipzen A."/>
            <person name="Chen C."/>
            <person name="Yanf M."/>
            <person name="Daum C."/>
            <person name="Ng V."/>
            <person name="Clum A."/>
            <person name="Steindorff A."/>
            <person name="Ohm R."/>
            <person name="Martin F."/>
            <person name="Silar P."/>
            <person name="Natvig D."/>
            <person name="Lalanne C."/>
            <person name="Gautier V."/>
            <person name="Ament-Velasquez S.L."/>
            <person name="Kruys A."/>
            <person name="Hutchinson M.I."/>
            <person name="Powell A.J."/>
            <person name="Barry K."/>
            <person name="Miller A.N."/>
            <person name="Grigoriev I.V."/>
            <person name="Debuchy R."/>
            <person name="Gladieux P."/>
            <person name="Thoren M.H."/>
            <person name="Johannesson H."/>
        </authorList>
    </citation>
    <scope>NUCLEOTIDE SEQUENCE</scope>
    <source>
        <strain evidence="3">SMH4131-1</strain>
    </source>
</reference>
<dbReference type="InterPro" id="IPR027417">
    <property type="entry name" value="P-loop_NTPase"/>
</dbReference>
<comment type="caution">
    <text evidence="3">The sequence shown here is derived from an EMBL/GenBank/DDBJ whole genome shotgun (WGS) entry which is preliminary data.</text>
</comment>
<sequence>MDPFVAVGLASSIVAFLDFGFKIVKAARAIQDSTSGATSQDEDLTFLSEKIKGLAIDLQPATPGSQMTPDEVRLGELAKTCTRLSDDLLKLIGKLQPANPASKRQVFRTALRAVRTKGEKEDLEKRLDQCRQQLHLQLSHMSRSETQSRLDQVTNTGKCQQGELTSLIRNVEILQQGVTVTSLGPGVLDQLSSLLRSTTKALDKTLQCRVMDALDFETMNDRFQGIEAAHEKTFNWLLGSSKDNGGLPFDRTLDEEQEKARADFVTWLTEGHGIFHITGKPGSGKSTLMKYLCLHPQTRSFLETWAQPKQLITANFFFWKPGSPLQKSMNGLMRAILHCLLQQAPDLVSSCLPAQWDAARARSASITLSDSDVQDAFDRLVTNPAVYQDHKFVFFIDGLDEFEGNHDMMVKRLLNWASASSANLKICVSSREWLVFQQRLAHCPSIRLHDLTSRDIRQLITATLEANEEFQELSKAEDPKPLIDALDRRSDGVFLWVTMVLRMTEQALLAEDRLRDLLAKINTTPVELESLYEQLFNSVLHEAHPIDQQFALKILKMISFVSDMNMKSESLLKVFKFSTLPPLPELGLLECLFLDDFDKNPRFAFSLPWDHDFDPDLESRRRRCRKQIYAHCKGLVHVGRIEDWRGGFEPVILTHRSISEFLRRRDIQSEIALRLPEFNVPDYRRQAYLA</sequence>
<evidence type="ECO:0000256" key="1">
    <source>
        <dbReference type="ARBA" id="ARBA00022737"/>
    </source>
</evidence>
<dbReference type="SUPFAM" id="SSF52540">
    <property type="entry name" value="P-loop containing nucleoside triphosphate hydrolases"/>
    <property type="match status" value="1"/>
</dbReference>
<dbReference type="InterPro" id="IPR056884">
    <property type="entry name" value="NPHP3-like_N"/>
</dbReference>
<feature type="domain" description="Nephrocystin 3-like N-terminal" evidence="2">
    <location>
        <begin position="262"/>
        <end position="431"/>
    </location>
</feature>